<evidence type="ECO:0000256" key="1">
    <source>
        <dbReference type="SAM" id="MobiDB-lite"/>
    </source>
</evidence>
<dbReference type="PANTHER" id="PTHR23179">
    <property type="entry name" value="T-CELL ACTIVATION RHO GTPASE ACTIVATING PROTEIN-RELATED"/>
    <property type="match status" value="1"/>
</dbReference>
<accession>A0A238BZ88</accession>
<sequence>MTAATLGYTIVICGSSDDPQHRYRGRIEKVKFGVPIEEAFVHDIPATLLVLLLKVHKDGPSKKDIWRAPGNQAQVRKLSHIMQHGRLVNIANFSVYTAASVIKKFLSKLPGGIFGLENEQKLFDLYNISSDLELQKQSFCRILSNLPIPSQHLLVLLFGTFYMISESADLFGSRMTTEALGISVAPSLFHSCIHDGQRAKIEDVMRFKIASEIISRIIENFGCVNLFPRENYEYYARITGRTLRFDENDSQLRFVAPTNVFDWPASSSTTYSIMAVRCAGGYSMGSVAAADRISSNCGRHSDHHQQQYLQNMIKNVSVWAANRTDCVRDRGETRKVNGIRTLHHPVERHYFSVDNSMDNHELEPSLLTSTTSLQPQQRINGYPYTTISDCRQAFFGTGPQRITVATIASDELISKNEKSCGYYCPFITMNTEKTHVQLNKFMPGSCSQPDVVLMSADGSDDKGLVERNYHLCPPRQFQSASHKLVYKRLSSSAAEVQIPHSDDDEKYSLNAFHSGGLLESTHSLTYLEWVHERQTRRMRTRSEWFLLPAASTKDNGTSQLNTSVFSSTNLFQTHSQFDNSAISSSDGRTGSSDNTNECLINLSPKLSLPKACKESCTASTSGQFPPAAQPATSPESRIVGGIVRRRSWRTHYVRPDRVVENNKKERDASEVAIVSSRSAPLFRRNVPNACSRSLPSAGPSIMLTSSLMELQQQRRQRPRTPSLEYEKRHYINTDSGSSISHGRESEITSQSRNIHF</sequence>
<feature type="compositionally biased region" description="Polar residues" evidence="1">
    <location>
        <begin position="747"/>
        <end position="756"/>
    </location>
</feature>
<dbReference type="Gene3D" id="1.10.555.10">
    <property type="entry name" value="Rho GTPase activation protein"/>
    <property type="match status" value="1"/>
</dbReference>
<feature type="domain" description="Rho-GAP" evidence="2">
    <location>
        <begin position="34"/>
        <end position="225"/>
    </location>
</feature>
<dbReference type="InterPro" id="IPR008936">
    <property type="entry name" value="Rho_GTPase_activation_prot"/>
</dbReference>
<gene>
    <name evidence="3" type="ORF">X798_02888</name>
</gene>
<reference evidence="3 4" key="1">
    <citation type="submission" date="2015-12" db="EMBL/GenBank/DDBJ databases">
        <title>Draft genome of the nematode, Onchocerca flexuosa.</title>
        <authorList>
            <person name="Mitreva M."/>
        </authorList>
    </citation>
    <scope>NUCLEOTIDE SEQUENCE [LARGE SCALE GENOMIC DNA]</scope>
    <source>
        <strain evidence="3">Red Deer</strain>
    </source>
</reference>
<dbReference type="OrthoDB" id="9994905at2759"/>
<dbReference type="CDD" id="cd00159">
    <property type="entry name" value="RhoGAP"/>
    <property type="match status" value="1"/>
</dbReference>
<evidence type="ECO:0000259" key="2">
    <source>
        <dbReference type="PROSITE" id="PS50238"/>
    </source>
</evidence>
<evidence type="ECO:0000313" key="4">
    <source>
        <dbReference type="Proteomes" id="UP000242913"/>
    </source>
</evidence>
<dbReference type="SMART" id="SM00324">
    <property type="entry name" value="RhoGAP"/>
    <property type="match status" value="1"/>
</dbReference>
<dbReference type="Pfam" id="PF00620">
    <property type="entry name" value="RhoGAP"/>
    <property type="match status" value="1"/>
</dbReference>
<dbReference type="Proteomes" id="UP000242913">
    <property type="component" value="Unassembled WGS sequence"/>
</dbReference>
<feature type="region of interest" description="Disordered" evidence="1">
    <location>
        <begin position="712"/>
        <end position="756"/>
    </location>
</feature>
<dbReference type="FunFam" id="1.10.555.10:FF:000032">
    <property type="entry name" value="Uncharacterized protein, isoform E"/>
    <property type="match status" value="1"/>
</dbReference>
<dbReference type="PANTHER" id="PTHR23179:SF27">
    <property type="entry name" value="RHO GTPASE ACTIVATING PROTEIN AT 71E, ISOFORM D"/>
    <property type="match status" value="1"/>
</dbReference>
<dbReference type="GO" id="GO:0005096">
    <property type="term" value="F:GTPase activator activity"/>
    <property type="evidence" value="ECO:0007669"/>
    <property type="project" value="TreeGrafter"/>
</dbReference>
<protein>
    <recommendedName>
        <fullName evidence="2">Rho-GAP domain-containing protein</fullName>
    </recommendedName>
</protein>
<dbReference type="EMBL" id="KZ269989">
    <property type="protein sequence ID" value="OZC10040.1"/>
    <property type="molecule type" value="Genomic_DNA"/>
</dbReference>
<evidence type="ECO:0000313" key="3">
    <source>
        <dbReference type="EMBL" id="OZC10040.1"/>
    </source>
</evidence>
<dbReference type="AlphaFoldDB" id="A0A238BZ88"/>
<keyword evidence="4" id="KW-1185">Reference proteome</keyword>
<dbReference type="InterPro" id="IPR000198">
    <property type="entry name" value="RhoGAP_dom"/>
</dbReference>
<dbReference type="GO" id="GO:0007165">
    <property type="term" value="P:signal transduction"/>
    <property type="evidence" value="ECO:0007669"/>
    <property type="project" value="InterPro"/>
</dbReference>
<proteinExistence type="predicted"/>
<organism evidence="3 4">
    <name type="scientific">Onchocerca flexuosa</name>
    <dbReference type="NCBI Taxonomy" id="387005"/>
    <lineage>
        <taxon>Eukaryota</taxon>
        <taxon>Metazoa</taxon>
        <taxon>Ecdysozoa</taxon>
        <taxon>Nematoda</taxon>
        <taxon>Chromadorea</taxon>
        <taxon>Rhabditida</taxon>
        <taxon>Spirurina</taxon>
        <taxon>Spiruromorpha</taxon>
        <taxon>Filarioidea</taxon>
        <taxon>Onchocercidae</taxon>
        <taxon>Onchocerca</taxon>
    </lineage>
</organism>
<dbReference type="PROSITE" id="PS50238">
    <property type="entry name" value="RHOGAP"/>
    <property type="match status" value="1"/>
</dbReference>
<dbReference type="SUPFAM" id="SSF48350">
    <property type="entry name" value="GTPase activation domain, GAP"/>
    <property type="match status" value="1"/>
</dbReference>
<name>A0A238BZ88_9BILA</name>